<evidence type="ECO:0000256" key="1">
    <source>
        <dbReference type="SAM" id="SignalP"/>
    </source>
</evidence>
<dbReference type="Proteomes" id="UP000316371">
    <property type="component" value="Unassembled WGS sequence"/>
</dbReference>
<dbReference type="RefSeq" id="WP_144257208.1">
    <property type="nucleotide sequence ID" value="NZ_VJZT01000015.1"/>
</dbReference>
<name>A0A553DV32_9FLAO</name>
<dbReference type="InterPro" id="IPR025665">
    <property type="entry name" value="Beta-barrel_OMP_2"/>
</dbReference>
<feature type="domain" description="Outer membrane protein beta-barrel" evidence="2">
    <location>
        <begin position="37"/>
        <end position="211"/>
    </location>
</feature>
<sequence length="235" mass="26953">MNRQILRACFFMLTACTAFSQEKIVSETDTKVKIDSLYREDQFYFSFTYNSLKNTPKDYSKNKFSTGFSGGFLRDMPINKKRTFAFATGIGLTYNNYVQNMAITGTSNLPSYAIIESTTSYSKNQFSQLLIDLPLELRWRTSTYESTKFWRIYGGIKCSYLVSDKSIYKSDLVNTTIKNNKDFNPFQYGVYLASGYNTLNVYAYYGLNSLFKSGQIAGESLQMKAFNLGVVFYIL</sequence>
<feature type="signal peptide" evidence="1">
    <location>
        <begin position="1"/>
        <end position="20"/>
    </location>
</feature>
<evidence type="ECO:0000259" key="2">
    <source>
        <dbReference type="Pfam" id="PF13568"/>
    </source>
</evidence>
<evidence type="ECO:0000313" key="4">
    <source>
        <dbReference type="Proteomes" id="UP000316371"/>
    </source>
</evidence>
<gene>
    <name evidence="3" type="ORF">FNW21_13090</name>
</gene>
<dbReference type="EMBL" id="VJZT01000015">
    <property type="protein sequence ID" value="TRX36655.1"/>
    <property type="molecule type" value="Genomic_DNA"/>
</dbReference>
<dbReference type="OrthoDB" id="959017at2"/>
<keyword evidence="4" id="KW-1185">Reference proteome</keyword>
<protein>
    <submittedName>
        <fullName evidence="3">PorT family protein</fullName>
    </submittedName>
</protein>
<evidence type="ECO:0000313" key="3">
    <source>
        <dbReference type="EMBL" id="TRX36655.1"/>
    </source>
</evidence>
<accession>A0A553DV32</accession>
<comment type="caution">
    <text evidence="3">The sequence shown here is derived from an EMBL/GenBank/DDBJ whole genome shotgun (WGS) entry which is preliminary data.</text>
</comment>
<keyword evidence="1" id="KW-0732">Signal</keyword>
<reference evidence="3 4" key="1">
    <citation type="submission" date="2019-07" db="EMBL/GenBank/DDBJ databases">
        <title>Novel species of Flavobacterium.</title>
        <authorList>
            <person name="Liu Q."/>
            <person name="Xin Y.-H."/>
        </authorList>
    </citation>
    <scope>NUCLEOTIDE SEQUENCE [LARGE SCALE GENOMIC DNA]</scope>
    <source>
        <strain evidence="3 4">LB1R34</strain>
    </source>
</reference>
<feature type="chain" id="PRO_5022116218" evidence="1">
    <location>
        <begin position="21"/>
        <end position="235"/>
    </location>
</feature>
<organism evidence="3 4">
    <name type="scientific">Flavobacterium restrictum</name>
    <dbReference type="NCBI Taxonomy" id="2594428"/>
    <lineage>
        <taxon>Bacteria</taxon>
        <taxon>Pseudomonadati</taxon>
        <taxon>Bacteroidota</taxon>
        <taxon>Flavobacteriia</taxon>
        <taxon>Flavobacteriales</taxon>
        <taxon>Flavobacteriaceae</taxon>
        <taxon>Flavobacterium</taxon>
    </lineage>
</organism>
<dbReference type="Pfam" id="PF13568">
    <property type="entry name" value="OMP_b-brl_2"/>
    <property type="match status" value="1"/>
</dbReference>
<dbReference type="AlphaFoldDB" id="A0A553DV32"/>
<proteinExistence type="predicted"/>